<comment type="caution">
    <text evidence="2">The sequence shown here is derived from an EMBL/GenBank/DDBJ whole genome shotgun (WGS) entry which is preliminary data.</text>
</comment>
<proteinExistence type="predicted"/>
<dbReference type="PIRSF" id="PIRSF000429">
    <property type="entry name" value="Ac-CoA_Ac_transf"/>
    <property type="match status" value="1"/>
</dbReference>
<dbReference type="CDD" id="cd00829">
    <property type="entry name" value="SCP-x_thiolase"/>
    <property type="match status" value="1"/>
</dbReference>
<reference evidence="2" key="2">
    <citation type="journal article" date="2022" name="BMC Genomics">
        <title>Comparative genome analysis of mycobacteria focusing on tRNA and non-coding RNA.</title>
        <authorList>
            <person name="Behra P.R.K."/>
            <person name="Pettersson B.M.F."/>
            <person name="Ramesh M."/>
            <person name="Das S."/>
            <person name="Dasgupta S."/>
            <person name="Kirsebom L.A."/>
        </authorList>
    </citation>
    <scope>NUCLEOTIDE SEQUENCE</scope>
    <source>
        <strain evidence="2">DSM 44242</strain>
    </source>
</reference>
<evidence type="ECO:0000313" key="2">
    <source>
        <dbReference type="EMBL" id="MCV7388089.1"/>
    </source>
</evidence>
<dbReference type="EMBL" id="JACKVC010000010">
    <property type="protein sequence ID" value="MCV7388089.1"/>
    <property type="molecule type" value="Genomic_DNA"/>
</dbReference>
<gene>
    <name evidence="2" type="ORF">H5P34_08530</name>
</gene>
<dbReference type="InterPro" id="IPR002155">
    <property type="entry name" value="Thiolase"/>
</dbReference>
<feature type="domain" description="Thiolase C-terminal" evidence="1">
    <location>
        <begin position="261"/>
        <end position="382"/>
    </location>
</feature>
<protein>
    <submittedName>
        <fullName evidence="2">Thiolase family protein</fullName>
    </submittedName>
</protein>
<dbReference type="InterPro" id="IPR016039">
    <property type="entry name" value="Thiolase-like"/>
</dbReference>
<dbReference type="InterPro" id="IPR055140">
    <property type="entry name" value="Thiolase_C_2"/>
</dbReference>
<dbReference type="SUPFAM" id="SSF53901">
    <property type="entry name" value="Thiolase-like"/>
    <property type="match status" value="2"/>
</dbReference>
<dbReference type="Pfam" id="PF22691">
    <property type="entry name" value="Thiolase_C_1"/>
    <property type="match status" value="1"/>
</dbReference>
<organism evidence="2 3">
    <name type="scientific">Mycolicibacterium porcinum</name>
    <dbReference type="NCBI Taxonomy" id="39693"/>
    <lineage>
        <taxon>Bacteria</taxon>
        <taxon>Bacillati</taxon>
        <taxon>Actinomycetota</taxon>
        <taxon>Actinomycetes</taxon>
        <taxon>Mycobacteriales</taxon>
        <taxon>Mycobacteriaceae</taxon>
        <taxon>Mycolicibacterium</taxon>
    </lineage>
</organism>
<dbReference type="PANTHER" id="PTHR42870">
    <property type="entry name" value="ACETYL-COA C-ACETYLTRANSFERASE"/>
    <property type="match status" value="1"/>
</dbReference>
<evidence type="ECO:0000259" key="1">
    <source>
        <dbReference type="Pfam" id="PF22691"/>
    </source>
</evidence>
<accession>A0AAW5SZQ0</accession>
<dbReference type="Proteomes" id="UP001141659">
    <property type="component" value="Unassembled WGS sequence"/>
</dbReference>
<name>A0AAW5SZQ0_9MYCO</name>
<evidence type="ECO:0000313" key="3">
    <source>
        <dbReference type="Proteomes" id="UP001141659"/>
    </source>
</evidence>
<reference evidence="2" key="1">
    <citation type="submission" date="2020-07" db="EMBL/GenBank/DDBJ databases">
        <authorList>
            <person name="Pettersson B.M.F."/>
            <person name="Behra P.R.K."/>
            <person name="Ramesh M."/>
            <person name="Das S."/>
            <person name="Dasgupta S."/>
            <person name="Kirsebom L.A."/>
        </authorList>
    </citation>
    <scope>NUCLEOTIDE SEQUENCE</scope>
    <source>
        <strain evidence="2">DSM 44242</strain>
    </source>
</reference>
<dbReference type="AlphaFoldDB" id="A0AAW5SZQ0"/>
<dbReference type="PANTHER" id="PTHR42870:SF1">
    <property type="entry name" value="NON-SPECIFIC LIPID-TRANSFER PROTEIN-LIKE 2"/>
    <property type="match status" value="1"/>
</dbReference>
<dbReference type="GO" id="GO:0016747">
    <property type="term" value="F:acyltransferase activity, transferring groups other than amino-acyl groups"/>
    <property type="evidence" value="ECO:0007669"/>
    <property type="project" value="InterPro"/>
</dbReference>
<sequence length="392" mass="41361">MTKFEHSAIISGIGRSDIGRRLGRSELSLTVQAARSAIADAGLEPSDIDGLIAWPGEYPAPAGFTGPSPWRLKDALRLNLNWHMAAQEGPGQLAAVMSAIMAVHSGVCRHVLVYRACAESTGQSGGGRTSVNPIDDGGITGYLQWLRPFGAVSAANWVALNYQRYLQTTGTSRAQVAWLPINQRRNAALNPAAIYTDPLTVEEYLSARMISDPVCLYDCDVPADGAVALVVSAVEVAGDTPRPVRIEAIGSAVGRPSGWDQWRSPTDMAATDAAAHLWTRTDLTPADVDVAALYDGFSFLTIVWLEVLGFCKPGEAADFVDGGKRIALDGELPLNTGGGQLSSGRLHGYGHLFEACTQLRGDAEEARQVSAAEVAVVAAGGGPHGGCLLLTR</sequence>
<dbReference type="Gene3D" id="3.40.47.10">
    <property type="match status" value="1"/>
</dbReference>